<sequence length="149" mass="15475">MRLATRQTARLTRVFLLADQEAARDDAARVGTAHLLLALVRDEHEHGGRLADRVDVGEVRAEVASRPVRTGGTGRRAWTPAAVAAVDVALRAAARAGGEPVVGVRHLLLGVLADEADDAAAVLRALDVDVADLVAGALADLGADVAVLR</sequence>
<gene>
    <name evidence="1" type="ORF">AVDCRST_MAG54-1405</name>
</gene>
<dbReference type="AlphaFoldDB" id="A0A6J4I019"/>
<dbReference type="Gene3D" id="1.10.1780.10">
    <property type="entry name" value="Clp, N-terminal domain"/>
    <property type="match status" value="1"/>
</dbReference>
<dbReference type="EMBL" id="CADCTH010000189">
    <property type="protein sequence ID" value="CAA9238848.1"/>
    <property type="molecule type" value="Genomic_DNA"/>
</dbReference>
<name>A0A6J4I019_9PSEU</name>
<proteinExistence type="predicted"/>
<evidence type="ECO:0008006" key="2">
    <source>
        <dbReference type="Google" id="ProtNLM"/>
    </source>
</evidence>
<dbReference type="InterPro" id="IPR036628">
    <property type="entry name" value="Clp_N_dom_sf"/>
</dbReference>
<evidence type="ECO:0000313" key="1">
    <source>
        <dbReference type="EMBL" id="CAA9238848.1"/>
    </source>
</evidence>
<accession>A0A6J4I019</accession>
<reference evidence="1" key="1">
    <citation type="submission" date="2020-02" db="EMBL/GenBank/DDBJ databases">
        <authorList>
            <person name="Meier V. D."/>
        </authorList>
    </citation>
    <scope>NUCLEOTIDE SEQUENCE</scope>
    <source>
        <strain evidence="1">AVDCRST_MAG54</strain>
    </source>
</reference>
<organism evidence="1">
    <name type="scientific">uncultured Actinomycetospora sp</name>
    <dbReference type="NCBI Taxonomy" id="1135996"/>
    <lineage>
        <taxon>Bacteria</taxon>
        <taxon>Bacillati</taxon>
        <taxon>Actinomycetota</taxon>
        <taxon>Actinomycetes</taxon>
        <taxon>Pseudonocardiales</taxon>
        <taxon>Pseudonocardiaceae</taxon>
        <taxon>Actinomycetospora</taxon>
        <taxon>environmental samples</taxon>
    </lineage>
</organism>
<protein>
    <recommendedName>
        <fullName evidence="2">Clp R domain-containing protein</fullName>
    </recommendedName>
</protein>
<dbReference type="SUPFAM" id="SSF81923">
    <property type="entry name" value="Double Clp-N motif"/>
    <property type="match status" value="1"/>
</dbReference>